<dbReference type="InterPro" id="IPR037401">
    <property type="entry name" value="SnoaL-like"/>
</dbReference>
<reference evidence="2 3" key="1">
    <citation type="journal article" date="2020" name="Int. J. Syst. Evol. Microbiol.">
        <title>Reclassification of Streptomyces castelarensis and Streptomyces sporoclivatus as later heterotypic synonyms of Streptomyces antimycoticus.</title>
        <authorList>
            <person name="Komaki H."/>
            <person name="Tamura T."/>
        </authorList>
    </citation>
    <scope>NUCLEOTIDE SEQUENCE [LARGE SCALE GENOMIC DNA]</scope>
    <source>
        <strain evidence="2 3">NBRC 12839</strain>
    </source>
</reference>
<evidence type="ECO:0000313" key="2">
    <source>
        <dbReference type="EMBL" id="GDY39189.1"/>
    </source>
</evidence>
<sequence length="176" mass="19708">MPLYGDVMTHSITKLSAGQSLEQRLQYVSDRVEIQDLMVRYALGQDLHQSGDNDVLEQWGTVFAAEATVDYSAAGGPALRDIPYRTLVDVMRGADGSMSGLLKWQHFQGYSTVDIDGDAALARTQHLHSHQGSTDGRGWNLIQTGFFVDRLERRPEGWRIVHRALEIIWMDTFGTA</sequence>
<evidence type="ECO:0000313" key="3">
    <source>
        <dbReference type="Proteomes" id="UP000299290"/>
    </source>
</evidence>
<feature type="domain" description="SnoaL-like" evidence="1">
    <location>
        <begin position="27"/>
        <end position="163"/>
    </location>
</feature>
<comment type="caution">
    <text evidence="2">The sequence shown here is derived from an EMBL/GenBank/DDBJ whole genome shotgun (WGS) entry which is preliminary data.</text>
</comment>
<dbReference type="Gene3D" id="3.10.450.50">
    <property type="match status" value="1"/>
</dbReference>
<dbReference type="EMBL" id="BJHV01000001">
    <property type="protein sequence ID" value="GDY39189.1"/>
    <property type="molecule type" value="Genomic_DNA"/>
</dbReference>
<dbReference type="Proteomes" id="UP000299290">
    <property type="component" value="Unassembled WGS sequence"/>
</dbReference>
<accession>A0A4D4JYP6</accession>
<dbReference type="Pfam" id="PF13577">
    <property type="entry name" value="SnoaL_4"/>
    <property type="match status" value="1"/>
</dbReference>
<dbReference type="SUPFAM" id="SSF54427">
    <property type="entry name" value="NTF2-like"/>
    <property type="match status" value="1"/>
</dbReference>
<protein>
    <recommendedName>
        <fullName evidence="1">SnoaL-like domain-containing protein</fullName>
    </recommendedName>
</protein>
<proteinExistence type="predicted"/>
<evidence type="ECO:0000259" key="1">
    <source>
        <dbReference type="Pfam" id="PF13577"/>
    </source>
</evidence>
<name>A0A4D4JYP6_9ACTN</name>
<organism evidence="2 3">
    <name type="scientific">Streptomyces antimycoticus</name>
    <dbReference type="NCBI Taxonomy" id="68175"/>
    <lineage>
        <taxon>Bacteria</taxon>
        <taxon>Bacillati</taxon>
        <taxon>Actinomycetota</taxon>
        <taxon>Actinomycetes</taxon>
        <taxon>Kitasatosporales</taxon>
        <taxon>Streptomycetaceae</taxon>
        <taxon>Streptomyces</taxon>
        <taxon>Streptomyces violaceusniger group</taxon>
    </lineage>
</organism>
<keyword evidence="3" id="KW-1185">Reference proteome</keyword>
<gene>
    <name evidence="2" type="ORF">SANT12839_000710</name>
</gene>
<dbReference type="InterPro" id="IPR032710">
    <property type="entry name" value="NTF2-like_dom_sf"/>
</dbReference>
<dbReference type="AlphaFoldDB" id="A0A4D4JYP6"/>